<protein>
    <submittedName>
        <fullName evidence="1">Uncharacterized protein</fullName>
    </submittedName>
</protein>
<accession>A0A2P0VPD4</accession>
<dbReference type="EMBL" id="KY322437">
    <property type="protein sequence ID" value="AUF82669.1"/>
    <property type="molecule type" value="Genomic_DNA"/>
</dbReference>
<organism evidence="1">
    <name type="scientific">Tetraselmis virus 1</name>
    <dbReference type="NCBI Taxonomy" id="2060617"/>
    <lineage>
        <taxon>Viruses</taxon>
        <taxon>Varidnaviria</taxon>
        <taxon>Bamfordvirae</taxon>
        <taxon>Nucleocytoviricota</taxon>
        <taxon>Megaviricetes</taxon>
        <taxon>Imitervirales</taxon>
        <taxon>Allomimiviridae</taxon>
        <taxon>Oceanusvirus</taxon>
        <taxon>Oceanusvirus kaneohense</taxon>
    </lineage>
</organism>
<dbReference type="Proteomes" id="UP000244773">
    <property type="component" value="Segment"/>
</dbReference>
<sequence>MNGDVYERYFLEESVGPYGFDSLIKFGTFMDYCFSNRNTIDIKITSIKSGIQFSVLIELHECVPPFKLELDIPLINKITTRES</sequence>
<proteinExistence type="predicted"/>
<gene>
    <name evidence="1" type="ORF">TetV_587</name>
</gene>
<keyword evidence="2" id="KW-1185">Reference proteome</keyword>
<evidence type="ECO:0000313" key="2">
    <source>
        <dbReference type="Proteomes" id="UP000244773"/>
    </source>
</evidence>
<evidence type="ECO:0000313" key="1">
    <source>
        <dbReference type="EMBL" id="AUF82669.1"/>
    </source>
</evidence>
<name>A0A2P0VPD4_9VIRU</name>
<reference evidence="1" key="1">
    <citation type="journal article" date="2018" name="Virology">
        <title>A giant virus infecting green algae encodes key fermentation genes.</title>
        <authorList>
            <person name="Schvarcz C.R."/>
            <person name="Steward G.F."/>
        </authorList>
    </citation>
    <scope>NUCLEOTIDE SEQUENCE [LARGE SCALE GENOMIC DNA]</scope>
</reference>